<organism evidence="3 4">
    <name type="scientific">Xanthomonas hyacinthi</name>
    <dbReference type="NCBI Taxonomy" id="56455"/>
    <lineage>
        <taxon>Bacteria</taxon>
        <taxon>Pseudomonadati</taxon>
        <taxon>Pseudomonadota</taxon>
        <taxon>Gammaproteobacteria</taxon>
        <taxon>Lysobacterales</taxon>
        <taxon>Lysobacteraceae</taxon>
        <taxon>Xanthomonas</taxon>
    </lineage>
</organism>
<evidence type="ECO:0000313" key="4">
    <source>
        <dbReference type="Proteomes" id="UP000238261"/>
    </source>
</evidence>
<feature type="domain" description="Amidase" evidence="2">
    <location>
        <begin position="162"/>
        <end position="569"/>
    </location>
</feature>
<dbReference type="Gene3D" id="3.90.1300.10">
    <property type="entry name" value="Amidase signature (AS) domain"/>
    <property type="match status" value="1"/>
</dbReference>
<accession>A0A2S7EXB0</accession>
<dbReference type="Proteomes" id="UP000238261">
    <property type="component" value="Unassembled WGS sequence"/>
</dbReference>
<gene>
    <name evidence="3" type="ORF">XhyaCFBP1156_10335</name>
</gene>
<evidence type="ECO:0000256" key="1">
    <source>
        <dbReference type="ARBA" id="ARBA00009199"/>
    </source>
</evidence>
<dbReference type="InterPro" id="IPR023631">
    <property type="entry name" value="Amidase_dom"/>
</dbReference>
<protein>
    <recommendedName>
        <fullName evidence="2">Amidase domain-containing protein</fullName>
    </recommendedName>
</protein>
<dbReference type="InterPro" id="IPR000120">
    <property type="entry name" value="Amidase"/>
</dbReference>
<dbReference type="Pfam" id="PF01425">
    <property type="entry name" value="Amidase"/>
    <property type="match status" value="1"/>
</dbReference>
<dbReference type="SUPFAM" id="SSF75304">
    <property type="entry name" value="Amidase signature (AS) enzymes"/>
    <property type="match status" value="1"/>
</dbReference>
<dbReference type="PANTHER" id="PTHR11895">
    <property type="entry name" value="TRANSAMIDASE"/>
    <property type="match status" value="1"/>
</dbReference>
<comment type="similarity">
    <text evidence="1">Belongs to the amidase family.</text>
</comment>
<dbReference type="AlphaFoldDB" id="A0A2S7EXB0"/>
<comment type="caution">
    <text evidence="3">The sequence shown here is derived from an EMBL/GenBank/DDBJ whole genome shotgun (WGS) entry which is preliminary data.</text>
</comment>
<keyword evidence="4" id="KW-1185">Reference proteome</keyword>
<dbReference type="InterPro" id="IPR036928">
    <property type="entry name" value="AS_sf"/>
</dbReference>
<name>A0A2S7EXB0_9XANT</name>
<reference evidence="4" key="1">
    <citation type="submission" date="2016-08" db="EMBL/GenBank/DDBJ databases">
        <authorList>
            <person name="Merda D."/>
            <person name="Briand M."/>
            <person name="Taghouti G."/>
            <person name="Carrere S."/>
            <person name="Gouzy J."/>
            <person name="Portier P."/>
            <person name="Jacques M.-A."/>
            <person name="Fischer-Le Saux M."/>
        </authorList>
    </citation>
    <scope>NUCLEOTIDE SEQUENCE [LARGE SCALE GENOMIC DNA]</scope>
    <source>
        <strain evidence="4">CFBP1156</strain>
    </source>
</reference>
<dbReference type="GO" id="GO:0003824">
    <property type="term" value="F:catalytic activity"/>
    <property type="evidence" value="ECO:0007669"/>
    <property type="project" value="InterPro"/>
</dbReference>
<dbReference type="PANTHER" id="PTHR11895:SF7">
    <property type="entry name" value="GLUTAMYL-TRNA(GLN) AMIDOTRANSFERASE SUBUNIT A, MITOCHONDRIAL"/>
    <property type="match status" value="1"/>
</dbReference>
<dbReference type="EMBL" id="MDEG01000007">
    <property type="protein sequence ID" value="PPU97737.1"/>
    <property type="molecule type" value="Genomic_DNA"/>
</dbReference>
<evidence type="ECO:0000313" key="3">
    <source>
        <dbReference type="EMBL" id="PPU97737.1"/>
    </source>
</evidence>
<evidence type="ECO:0000259" key="2">
    <source>
        <dbReference type="Pfam" id="PF01425"/>
    </source>
</evidence>
<proteinExistence type="inferred from homology"/>
<sequence>MLRHDRVRPPLLQSRCGLGRAELGDVPQEQQIGLVHSRYPRFEAGGDGCGVDAMPNQSIGPTPWLCRSVVRLAVGPGRRNGEMPCPFRKPARRQTRLNRFPESAAFRESIVEGGMQQMSASAPKTENRVHAAADRLAWEIGRLDAHDQAALVRRGELSARELCASAIARIEQLDPALNAITHRDYDAALTRAERAQGEMAGVPWLLKDGLDYRGMPNRSGSQLYRDAPPGEIEFAFTRAFDRAGLIALGKTNAPEFGLLPTTEPLLYGPARNPWAADRSPGGSSGGAAIAVATGMTPLAHAADGGGSIRIPACCCGVIGLKPGRGATARARAPHLIEDLLACDMLLARSVRDVDWAMRTASAAPVRPARRDAGLRIAVVLDSLDGRAPHPQVRESVLRSAQLCRDLGHEVFEAGRPYDGPATLTAFKTVWAYLARDIAQGATARFGPAAETLAEPWTLELAQWAGGVRIGDTDAMMQAIADARGALQRFFATTDVVLSPVLDRPALRIGELGPSAGFGHIMELMFDYVSYTPLHNLTGHPAMSLPLFPAADGVPIGSMFAAAHGGENTLIALAYQLEQAMPWRDRWPPILPHGTGAG</sequence>